<dbReference type="PANTHER" id="PTHR34109">
    <property type="entry name" value="BNAUNNG04460D PROTEIN-RELATED"/>
    <property type="match status" value="1"/>
</dbReference>
<dbReference type="SUPFAM" id="SSF54593">
    <property type="entry name" value="Glyoxalase/Bleomycin resistance protein/Dihydroxybiphenyl dioxygenase"/>
    <property type="match status" value="1"/>
</dbReference>
<reference evidence="2 3" key="1">
    <citation type="submission" date="2020-03" db="EMBL/GenBank/DDBJ databases">
        <title>Genomic Encyclopedia of Type Strains, Phase IV (KMG-IV): sequencing the most valuable type-strain genomes for metagenomic binning, comparative biology and taxonomic classification.</title>
        <authorList>
            <person name="Goeker M."/>
        </authorList>
    </citation>
    <scope>NUCLEOTIDE SEQUENCE [LARGE SCALE GENOMIC DNA]</scope>
    <source>
        <strain evidence="2 3">DSM 102865</strain>
    </source>
</reference>
<evidence type="ECO:0000259" key="1">
    <source>
        <dbReference type="PROSITE" id="PS51819"/>
    </source>
</evidence>
<dbReference type="CDD" id="cd07246">
    <property type="entry name" value="VOC_like"/>
    <property type="match status" value="1"/>
</dbReference>
<dbReference type="PANTHER" id="PTHR34109:SF1">
    <property type="entry name" value="VOC DOMAIN-CONTAINING PROTEIN"/>
    <property type="match status" value="1"/>
</dbReference>
<feature type="domain" description="VOC" evidence="1">
    <location>
        <begin position="4"/>
        <end position="128"/>
    </location>
</feature>
<dbReference type="RefSeq" id="WP_167269513.1">
    <property type="nucleotide sequence ID" value="NZ_JAASQJ010000002.1"/>
</dbReference>
<evidence type="ECO:0000313" key="3">
    <source>
        <dbReference type="Proteomes" id="UP001179181"/>
    </source>
</evidence>
<organism evidence="2 3">
    <name type="scientific">Dyadobacter arcticus</name>
    <dbReference type="NCBI Taxonomy" id="1078754"/>
    <lineage>
        <taxon>Bacteria</taxon>
        <taxon>Pseudomonadati</taxon>
        <taxon>Bacteroidota</taxon>
        <taxon>Cytophagia</taxon>
        <taxon>Cytophagales</taxon>
        <taxon>Spirosomataceae</taxon>
        <taxon>Dyadobacter</taxon>
    </lineage>
</organism>
<dbReference type="Pfam" id="PF00903">
    <property type="entry name" value="Glyoxalase"/>
    <property type="match status" value="1"/>
</dbReference>
<proteinExistence type="predicted"/>
<dbReference type="Proteomes" id="UP001179181">
    <property type="component" value="Unassembled WGS sequence"/>
</dbReference>
<comment type="caution">
    <text evidence="2">The sequence shown here is derived from an EMBL/GenBank/DDBJ whole genome shotgun (WGS) entry which is preliminary data.</text>
</comment>
<gene>
    <name evidence="2" type="ORF">FHS68_001988</name>
</gene>
<keyword evidence="3" id="KW-1185">Reference proteome</keyword>
<sequence>MSKNPTFAPQLWIPNGVTNVDFYINAFAAVELRRFSNEDGSIHVSELSIEGAIFHLHEETHNSASFSPARYQGTTVTIGIFVPDVDAVMASAIAAGAELLSPAQDYDYGYRQGEVKDPFGHIWMVDAVI</sequence>
<dbReference type="InterPro" id="IPR029068">
    <property type="entry name" value="Glyas_Bleomycin-R_OHBP_Dase"/>
</dbReference>
<evidence type="ECO:0000313" key="2">
    <source>
        <dbReference type="EMBL" id="NIJ52818.1"/>
    </source>
</evidence>
<dbReference type="Gene3D" id="3.10.180.10">
    <property type="entry name" value="2,3-Dihydroxybiphenyl 1,2-Dioxygenase, domain 1"/>
    <property type="match status" value="1"/>
</dbReference>
<dbReference type="InterPro" id="IPR037523">
    <property type="entry name" value="VOC_core"/>
</dbReference>
<dbReference type="InterPro" id="IPR004360">
    <property type="entry name" value="Glyas_Fos-R_dOase_dom"/>
</dbReference>
<name>A0ABX0UIH9_9BACT</name>
<protein>
    <submittedName>
        <fullName evidence="2">PhnB protein</fullName>
    </submittedName>
</protein>
<dbReference type="PROSITE" id="PS51819">
    <property type="entry name" value="VOC"/>
    <property type="match status" value="1"/>
</dbReference>
<dbReference type="EMBL" id="JAASQJ010000002">
    <property type="protein sequence ID" value="NIJ52818.1"/>
    <property type="molecule type" value="Genomic_DNA"/>
</dbReference>
<accession>A0ABX0UIH9</accession>